<name>A0A5J4ZLC6_9ASTE</name>
<reference evidence="1 2" key="1">
    <citation type="submission" date="2019-09" db="EMBL/GenBank/DDBJ databases">
        <title>A chromosome-level genome assembly of the Chinese tupelo Nyssa sinensis.</title>
        <authorList>
            <person name="Yang X."/>
            <person name="Kang M."/>
            <person name="Yang Y."/>
            <person name="Xiong H."/>
            <person name="Wang M."/>
            <person name="Zhang Z."/>
            <person name="Wang Z."/>
            <person name="Wu H."/>
            <person name="Ma T."/>
            <person name="Liu J."/>
            <person name="Xi Z."/>
        </authorList>
    </citation>
    <scope>NUCLEOTIDE SEQUENCE [LARGE SCALE GENOMIC DNA]</scope>
    <source>
        <strain evidence="1">J267</strain>
        <tissue evidence="1">Leaf</tissue>
    </source>
</reference>
<proteinExistence type="predicted"/>
<dbReference type="OrthoDB" id="19944at2759"/>
<dbReference type="Proteomes" id="UP000325577">
    <property type="component" value="Linkage Group LG6"/>
</dbReference>
<evidence type="ECO:0000313" key="1">
    <source>
        <dbReference type="EMBL" id="KAA8519395.1"/>
    </source>
</evidence>
<sequence>MLVTGWRTYYGEWHLDSVSQIFKKDLVIAEQGLISAPVMHKEKKKGIFSSVIKDIKGSKAKHGPDCRS</sequence>
<accession>A0A5J4ZLC6</accession>
<dbReference type="AlphaFoldDB" id="A0A5J4ZLC6"/>
<evidence type="ECO:0000313" key="2">
    <source>
        <dbReference type="Proteomes" id="UP000325577"/>
    </source>
</evidence>
<organism evidence="1 2">
    <name type="scientific">Nyssa sinensis</name>
    <dbReference type="NCBI Taxonomy" id="561372"/>
    <lineage>
        <taxon>Eukaryota</taxon>
        <taxon>Viridiplantae</taxon>
        <taxon>Streptophyta</taxon>
        <taxon>Embryophyta</taxon>
        <taxon>Tracheophyta</taxon>
        <taxon>Spermatophyta</taxon>
        <taxon>Magnoliopsida</taxon>
        <taxon>eudicotyledons</taxon>
        <taxon>Gunneridae</taxon>
        <taxon>Pentapetalae</taxon>
        <taxon>asterids</taxon>
        <taxon>Cornales</taxon>
        <taxon>Nyssaceae</taxon>
        <taxon>Nyssa</taxon>
    </lineage>
</organism>
<dbReference type="EMBL" id="CM018049">
    <property type="protein sequence ID" value="KAA8519395.1"/>
    <property type="molecule type" value="Genomic_DNA"/>
</dbReference>
<gene>
    <name evidence="1" type="ORF">F0562_013651</name>
</gene>
<keyword evidence="2" id="KW-1185">Reference proteome</keyword>
<protein>
    <submittedName>
        <fullName evidence="1">Uncharacterized protein</fullName>
    </submittedName>
</protein>